<name>A0ABN9RCP0_9DINO</name>
<evidence type="ECO:0000313" key="3">
    <source>
        <dbReference type="Proteomes" id="UP001189429"/>
    </source>
</evidence>
<gene>
    <name evidence="2" type="ORF">PCOR1329_LOCUS18673</name>
</gene>
<comment type="caution">
    <text evidence="2">The sequence shown here is derived from an EMBL/GenBank/DDBJ whole genome shotgun (WGS) entry which is preliminary data.</text>
</comment>
<protein>
    <submittedName>
        <fullName evidence="2">Uncharacterized protein</fullName>
    </submittedName>
</protein>
<proteinExistence type="predicted"/>
<organism evidence="2 3">
    <name type="scientific">Prorocentrum cordatum</name>
    <dbReference type="NCBI Taxonomy" id="2364126"/>
    <lineage>
        <taxon>Eukaryota</taxon>
        <taxon>Sar</taxon>
        <taxon>Alveolata</taxon>
        <taxon>Dinophyceae</taxon>
        <taxon>Prorocentrales</taxon>
        <taxon>Prorocentraceae</taxon>
        <taxon>Prorocentrum</taxon>
    </lineage>
</organism>
<reference evidence="2" key="1">
    <citation type="submission" date="2023-10" db="EMBL/GenBank/DDBJ databases">
        <authorList>
            <person name="Chen Y."/>
            <person name="Shah S."/>
            <person name="Dougan E. K."/>
            <person name="Thang M."/>
            <person name="Chan C."/>
        </authorList>
    </citation>
    <scope>NUCLEOTIDE SEQUENCE [LARGE SCALE GENOMIC DNA]</scope>
</reference>
<evidence type="ECO:0000313" key="2">
    <source>
        <dbReference type="EMBL" id="CAK0815357.1"/>
    </source>
</evidence>
<evidence type="ECO:0000256" key="1">
    <source>
        <dbReference type="SAM" id="MobiDB-lite"/>
    </source>
</evidence>
<accession>A0ABN9RCP0</accession>
<feature type="region of interest" description="Disordered" evidence="1">
    <location>
        <begin position="60"/>
        <end position="83"/>
    </location>
</feature>
<keyword evidence="3" id="KW-1185">Reference proteome</keyword>
<sequence>MWKQRLARSLSASPRPPNVCSVELWSPADLGDVRAPGQRVAEASAFGGLPSACRHRGGEVPRGRACGDLAEGPRGRPKPAPALEPISPGWGVVCIPTR</sequence>
<dbReference type="Proteomes" id="UP001189429">
    <property type="component" value="Unassembled WGS sequence"/>
</dbReference>
<feature type="non-terminal residue" evidence="2">
    <location>
        <position position="98"/>
    </location>
</feature>
<dbReference type="EMBL" id="CAUYUJ010005892">
    <property type="protein sequence ID" value="CAK0815357.1"/>
    <property type="molecule type" value="Genomic_DNA"/>
</dbReference>